<dbReference type="SMART" id="SM00184">
    <property type="entry name" value="RING"/>
    <property type="match status" value="1"/>
</dbReference>
<reference evidence="13 14" key="1">
    <citation type="submission" date="2016-01" db="EMBL/GenBank/DDBJ databases">
        <title>Genome sequence of the yeast Holleya sinecauda.</title>
        <authorList>
            <person name="Dietrich F.S."/>
        </authorList>
    </citation>
    <scope>NUCLEOTIDE SEQUENCE [LARGE SCALE GENOMIC DNA]</scope>
    <source>
        <strain evidence="13 14">ATCC 58844</strain>
    </source>
</reference>
<evidence type="ECO:0000256" key="4">
    <source>
        <dbReference type="ARBA" id="ARBA00022692"/>
    </source>
</evidence>
<protein>
    <submittedName>
        <fullName evidence="13">HGR033Wp</fullName>
    </submittedName>
</protein>
<dbReference type="Gene3D" id="3.30.40.10">
    <property type="entry name" value="Zinc/RING finger domain, C3HC4 (zinc finger)"/>
    <property type="match status" value="1"/>
</dbReference>
<keyword evidence="14" id="KW-1185">Reference proteome</keyword>
<dbReference type="PROSITE" id="PS50089">
    <property type="entry name" value="ZF_RING_2"/>
    <property type="match status" value="1"/>
</dbReference>
<evidence type="ECO:0000256" key="9">
    <source>
        <dbReference type="ARBA" id="ARBA00022989"/>
    </source>
</evidence>
<evidence type="ECO:0000313" key="14">
    <source>
        <dbReference type="Proteomes" id="UP000243052"/>
    </source>
</evidence>
<evidence type="ECO:0000256" key="10">
    <source>
        <dbReference type="ARBA" id="ARBA00023136"/>
    </source>
</evidence>
<dbReference type="Proteomes" id="UP000243052">
    <property type="component" value="Chromosome vii"/>
</dbReference>
<dbReference type="Pfam" id="PF13639">
    <property type="entry name" value="zf-RING_2"/>
    <property type="match status" value="1"/>
</dbReference>
<evidence type="ECO:0000256" key="5">
    <source>
        <dbReference type="ARBA" id="ARBA00022723"/>
    </source>
</evidence>
<comment type="pathway">
    <text evidence="2">Protein modification; protein ubiquitination.</text>
</comment>
<sequence length="132" mass="15080">MFNSVNDEENSALIQVLTQLIPEELQEQWLEWLNDSGKRGVPEGYVDTLPRVPKQKIKADDACAICCCVYLDDDYPLIIKLPHCGHMFDLQCISVWLSKSTTCPMCRNDVLSHKEKIDTSQAELEEDWGMFG</sequence>
<comment type="subcellular location">
    <subcellularLocation>
        <location evidence="1">Membrane</location>
        <topology evidence="1">Single-pass membrane protein</topology>
    </subcellularLocation>
</comment>
<evidence type="ECO:0000256" key="3">
    <source>
        <dbReference type="ARBA" id="ARBA00022679"/>
    </source>
</evidence>
<keyword evidence="5" id="KW-0479">Metal-binding</keyword>
<evidence type="ECO:0000313" key="13">
    <source>
        <dbReference type="EMBL" id="AMD22372.1"/>
    </source>
</evidence>
<dbReference type="InterPro" id="IPR001841">
    <property type="entry name" value="Znf_RING"/>
</dbReference>
<evidence type="ECO:0000256" key="1">
    <source>
        <dbReference type="ARBA" id="ARBA00004167"/>
    </source>
</evidence>
<dbReference type="GeneID" id="28725722"/>
<keyword evidence="10" id="KW-0472">Membrane</keyword>
<evidence type="ECO:0000256" key="11">
    <source>
        <dbReference type="PROSITE-ProRule" id="PRU00175"/>
    </source>
</evidence>
<dbReference type="OrthoDB" id="8062037at2759"/>
<dbReference type="InterPro" id="IPR013083">
    <property type="entry name" value="Znf_RING/FYVE/PHD"/>
</dbReference>
<gene>
    <name evidence="13" type="ORF">AW171_hschr74407</name>
</gene>
<accession>A0A0X8HVN5</accession>
<keyword evidence="9" id="KW-1133">Transmembrane helix</keyword>
<evidence type="ECO:0000256" key="7">
    <source>
        <dbReference type="ARBA" id="ARBA00022786"/>
    </source>
</evidence>
<dbReference type="AlphaFoldDB" id="A0A0X8HVN5"/>
<evidence type="ECO:0000256" key="8">
    <source>
        <dbReference type="ARBA" id="ARBA00022833"/>
    </source>
</evidence>
<evidence type="ECO:0000256" key="6">
    <source>
        <dbReference type="ARBA" id="ARBA00022771"/>
    </source>
</evidence>
<dbReference type="GO" id="GO:0016020">
    <property type="term" value="C:membrane"/>
    <property type="evidence" value="ECO:0007669"/>
    <property type="project" value="UniProtKB-SubCell"/>
</dbReference>
<organism evidence="13 14">
    <name type="scientific">Eremothecium sinecaudum</name>
    <dbReference type="NCBI Taxonomy" id="45286"/>
    <lineage>
        <taxon>Eukaryota</taxon>
        <taxon>Fungi</taxon>
        <taxon>Dikarya</taxon>
        <taxon>Ascomycota</taxon>
        <taxon>Saccharomycotina</taxon>
        <taxon>Saccharomycetes</taxon>
        <taxon>Saccharomycetales</taxon>
        <taxon>Saccharomycetaceae</taxon>
        <taxon>Eremothecium</taxon>
    </lineage>
</organism>
<dbReference type="GO" id="GO:0008270">
    <property type="term" value="F:zinc ion binding"/>
    <property type="evidence" value="ECO:0007669"/>
    <property type="project" value="UniProtKB-KW"/>
</dbReference>
<dbReference type="PANTHER" id="PTHR45768:SF18">
    <property type="entry name" value="RING-H2 FINGER PROTEIN ATL47-RELATED"/>
    <property type="match status" value="1"/>
</dbReference>
<keyword evidence="4" id="KW-0812">Transmembrane</keyword>
<dbReference type="GO" id="GO:0016740">
    <property type="term" value="F:transferase activity"/>
    <property type="evidence" value="ECO:0007669"/>
    <property type="project" value="UniProtKB-KW"/>
</dbReference>
<keyword evidence="3" id="KW-0808">Transferase</keyword>
<feature type="domain" description="RING-type" evidence="12">
    <location>
        <begin position="63"/>
        <end position="107"/>
    </location>
</feature>
<name>A0A0X8HVN5_9SACH</name>
<dbReference type="RefSeq" id="XP_017989368.1">
    <property type="nucleotide sequence ID" value="XM_018133879.1"/>
</dbReference>
<keyword evidence="6 11" id="KW-0863">Zinc-finger</keyword>
<keyword evidence="7" id="KW-0833">Ubl conjugation pathway</keyword>
<dbReference type="PANTHER" id="PTHR45768">
    <property type="entry name" value="E3 UBIQUITIN-PROTEIN LIGASE RNF13-LIKE"/>
    <property type="match status" value="1"/>
</dbReference>
<keyword evidence="8" id="KW-0862">Zinc</keyword>
<dbReference type="EMBL" id="CP014247">
    <property type="protein sequence ID" value="AMD22372.1"/>
    <property type="molecule type" value="Genomic_DNA"/>
</dbReference>
<dbReference type="SUPFAM" id="SSF57850">
    <property type="entry name" value="RING/U-box"/>
    <property type="match status" value="1"/>
</dbReference>
<proteinExistence type="predicted"/>
<evidence type="ECO:0000256" key="2">
    <source>
        <dbReference type="ARBA" id="ARBA00004906"/>
    </source>
</evidence>
<dbReference type="STRING" id="45286.A0A0X8HVN5"/>
<evidence type="ECO:0000259" key="12">
    <source>
        <dbReference type="PROSITE" id="PS50089"/>
    </source>
</evidence>